<evidence type="ECO:0000256" key="10">
    <source>
        <dbReference type="ARBA" id="ARBA00023014"/>
    </source>
</evidence>
<accession>A0A011W1T4</accession>
<comment type="subunit">
    <text evidence="11">Heterotetramer of 2 PyrK and 2 PyrD type B subunits.</text>
</comment>
<dbReference type="Proteomes" id="UP000021369">
    <property type="component" value="Unassembled WGS sequence"/>
</dbReference>
<keyword evidence="7 11" id="KW-0665">Pyrimidine biosynthesis</keyword>
<evidence type="ECO:0000256" key="11">
    <source>
        <dbReference type="HAMAP-Rule" id="MF_01211"/>
    </source>
</evidence>
<dbReference type="Gene3D" id="3.40.50.80">
    <property type="entry name" value="Nucleotide-binding domain of ferredoxin-NADP reductase (FNR) module"/>
    <property type="match status" value="1"/>
</dbReference>
<comment type="cofactor">
    <cofactor evidence="11">
        <name>[2Fe-2S] cluster</name>
        <dbReference type="ChEBI" id="CHEBI:190135"/>
    </cofactor>
    <text evidence="11">Binds 1 [2Fe-2S] cluster per subunit.</text>
</comment>
<sequence length="256" mass="27384">MMYKQGKYQIVSKKTLAKGIFDIEVLCPDVAELAEAGQFAQVAAEGFFLRRPISICDIDKNKGTIRLVFEIRGKGTEKLAELNKGQLIDIIAPLGKGFKVLEGKKAICVGGGIGVPPMVGIAKAYGANAVAISGFRNMAAVILQEDFKTAGVETVLCTDDGSAGRKGFVTDALEEQIAREKPDIIVACGPMVMLKRIADIAEKNGIECQVSLEQRMACGVGACLVCACRTVKDGKEIHSHVCKDGPVFDSKEVVFE</sequence>
<keyword evidence="2 11" id="KW-0813">Transport</keyword>
<feature type="binding site" evidence="11 13">
    <location>
        <position position="218"/>
    </location>
    <ligand>
        <name>[2Fe-2S] cluster</name>
        <dbReference type="ChEBI" id="CHEBI:190135"/>
    </ligand>
</feature>
<gene>
    <name evidence="11" type="primary">pyrK</name>
    <name evidence="15" type="ORF">RASY3_03610</name>
</gene>
<comment type="caution">
    <text evidence="15">The sequence shown here is derived from an EMBL/GenBank/DDBJ whole genome shotgun (WGS) entry which is preliminary data.</text>
</comment>
<dbReference type="RefSeq" id="WP_037285129.1">
    <property type="nucleotide sequence ID" value="NZ_JEOB01000001.1"/>
</dbReference>
<dbReference type="GO" id="GO:0016491">
    <property type="term" value="F:oxidoreductase activity"/>
    <property type="evidence" value="ECO:0007669"/>
    <property type="project" value="InterPro"/>
</dbReference>
<comment type="function">
    <text evidence="11">Responsible for channeling the electrons from the oxidation of dihydroorotate from the FMN redox center in the PyrD type B subunit to the ultimate electron acceptor NAD(+).</text>
</comment>
<dbReference type="SUPFAM" id="SSF63380">
    <property type="entry name" value="Riboflavin synthase domain-like"/>
    <property type="match status" value="1"/>
</dbReference>
<keyword evidence="3 11" id="KW-0285">Flavoprotein</keyword>
<dbReference type="GO" id="GO:0051537">
    <property type="term" value="F:2 iron, 2 sulfur cluster binding"/>
    <property type="evidence" value="ECO:0007669"/>
    <property type="project" value="UniProtKB-KW"/>
</dbReference>
<comment type="cofactor">
    <cofactor evidence="11 12">
        <name>FAD</name>
        <dbReference type="ChEBI" id="CHEBI:57692"/>
    </cofactor>
    <text evidence="11 12">Binds 1 FAD per subunit.</text>
</comment>
<dbReference type="InterPro" id="IPR001433">
    <property type="entry name" value="OxRdtase_FAD/NAD-bd"/>
</dbReference>
<proteinExistence type="inferred from homology"/>
<feature type="binding site" evidence="11 12">
    <location>
        <begin position="75"/>
        <end position="76"/>
    </location>
    <ligand>
        <name>FAD</name>
        <dbReference type="ChEBI" id="CHEBI:57692"/>
    </ligand>
</feature>
<keyword evidence="8 11" id="KW-0249">Electron transport</keyword>
<keyword evidence="4 11" id="KW-0001">2Fe-2S</keyword>
<dbReference type="InterPro" id="IPR019480">
    <property type="entry name" value="Dihydroorotate_DH_Fe-S-bd"/>
</dbReference>
<evidence type="ECO:0000256" key="12">
    <source>
        <dbReference type="PIRSR" id="PIRSR006816-1"/>
    </source>
</evidence>
<dbReference type="OrthoDB" id="9789468at2"/>
<evidence type="ECO:0000256" key="6">
    <source>
        <dbReference type="ARBA" id="ARBA00022827"/>
    </source>
</evidence>
<evidence type="ECO:0000256" key="4">
    <source>
        <dbReference type="ARBA" id="ARBA00022714"/>
    </source>
</evidence>
<dbReference type="Pfam" id="PF00175">
    <property type="entry name" value="NAD_binding_1"/>
    <property type="match status" value="1"/>
</dbReference>
<keyword evidence="5 11" id="KW-0479">Metal-binding</keyword>
<keyword evidence="9 11" id="KW-0408">Iron</keyword>
<dbReference type="SUPFAM" id="SSF52343">
    <property type="entry name" value="Ferredoxin reductase-like, C-terminal NADP-linked domain"/>
    <property type="match status" value="1"/>
</dbReference>
<dbReference type="CDD" id="cd06218">
    <property type="entry name" value="DHOD_e_trans"/>
    <property type="match status" value="1"/>
</dbReference>
<dbReference type="InterPro" id="IPR037117">
    <property type="entry name" value="Dihydroorotate_DH_ele_sf"/>
</dbReference>
<comment type="cofactor">
    <cofactor evidence="13">
        <name>[2Fe-2S] cluster</name>
        <dbReference type="ChEBI" id="CHEBI:190135"/>
    </cofactor>
    <text evidence="13">Binds 1 [2Fe-2S] cluster per subunit.</text>
</comment>
<keyword evidence="6 11" id="KW-0274">FAD</keyword>
<dbReference type="InterPro" id="IPR023455">
    <property type="entry name" value="Dihydroorotate_DHASE_ETsu"/>
</dbReference>
<feature type="binding site" evidence="11 13">
    <location>
        <position position="223"/>
    </location>
    <ligand>
        <name>[2Fe-2S] cluster</name>
        <dbReference type="ChEBI" id="CHEBI:190135"/>
    </ligand>
</feature>
<feature type="binding site" evidence="11 13">
    <location>
        <position position="242"/>
    </location>
    <ligand>
        <name>[2Fe-2S] cluster</name>
        <dbReference type="ChEBI" id="CHEBI:190135"/>
    </ligand>
</feature>
<dbReference type="Gene3D" id="2.10.240.10">
    <property type="entry name" value="Dihydroorotate dehydrogenase, electron transfer subunit"/>
    <property type="match status" value="1"/>
</dbReference>
<evidence type="ECO:0000256" key="13">
    <source>
        <dbReference type="PIRSR" id="PIRSR006816-2"/>
    </source>
</evidence>
<evidence type="ECO:0000256" key="7">
    <source>
        <dbReference type="ARBA" id="ARBA00022975"/>
    </source>
</evidence>
<dbReference type="InterPro" id="IPR050353">
    <property type="entry name" value="PyrK_electron_transfer"/>
</dbReference>
<dbReference type="InterPro" id="IPR017927">
    <property type="entry name" value="FAD-bd_FR_type"/>
</dbReference>
<dbReference type="PATRIC" id="fig|1341156.4.peg.443"/>
<dbReference type="GO" id="GO:0044205">
    <property type="term" value="P:'de novo' UMP biosynthetic process"/>
    <property type="evidence" value="ECO:0007669"/>
    <property type="project" value="UniProtKB-UniRule"/>
</dbReference>
<dbReference type="UniPathway" id="UPA00070">
    <property type="reaction ID" value="UER00945"/>
</dbReference>
<evidence type="ECO:0000313" key="16">
    <source>
        <dbReference type="Proteomes" id="UP000021369"/>
    </source>
</evidence>
<evidence type="ECO:0000313" key="15">
    <source>
        <dbReference type="EMBL" id="EXM40803.1"/>
    </source>
</evidence>
<evidence type="ECO:0000256" key="8">
    <source>
        <dbReference type="ARBA" id="ARBA00022982"/>
    </source>
</evidence>
<evidence type="ECO:0000256" key="5">
    <source>
        <dbReference type="ARBA" id="ARBA00022723"/>
    </source>
</evidence>
<dbReference type="GO" id="GO:0050660">
    <property type="term" value="F:flavin adenine dinucleotide binding"/>
    <property type="evidence" value="ECO:0007669"/>
    <property type="project" value="InterPro"/>
</dbReference>
<dbReference type="AlphaFoldDB" id="A0A011W1T4"/>
<dbReference type="InterPro" id="IPR039261">
    <property type="entry name" value="FNR_nucleotide-bd"/>
</dbReference>
<feature type="binding site" evidence="11 13">
    <location>
        <position position="226"/>
    </location>
    <ligand>
        <name>[2Fe-2S] cluster</name>
        <dbReference type="ChEBI" id="CHEBI:190135"/>
    </ligand>
</feature>
<protein>
    <recommendedName>
        <fullName evidence="11">Dihydroorotate dehydrogenase B (NAD(+)), electron transfer subunit</fullName>
    </recommendedName>
    <alternativeName>
        <fullName evidence="11">Dihydroorotate oxidase B, electron transfer subunit</fullName>
    </alternativeName>
</protein>
<feature type="binding site" evidence="11 12">
    <location>
        <begin position="51"/>
        <end position="54"/>
    </location>
    <ligand>
        <name>FAD</name>
        <dbReference type="ChEBI" id="CHEBI:57692"/>
    </ligand>
</feature>
<dbReference type="Pfam" id="PF10418">
    <property type="entry name" value="DHODB_Fe-S_bind"/>
    <property type="match status" value="1"/>
</dbReference>
<comment type="caution">
    <text evidence="11">Lacks conserved residue(s) required for the propagation of feature annotation.</text>
</comment>
<keyword evidence="10 11" id="KW-0411">Iron-sulfur</keyword>
<comment type="similarity">
    <text evidence="1 11">Belongs to the PyrK family.</text>
</comment>
<keyword evidence="16" id="KW-1185">Reference proteome</keyword>
<dbReference type="HAMAP" id="MF_01211">
    <property type="entry name" value="DHODB_Fe_S_bind"/>
    <property type="match status" value="1"/>
</dbReference>
<comment type="pathway">
    <text evidence="11">Pyrimidine metabolism; UMP biosynthesis via de novo pathway; orotate from (S)-dihydroorotate (NAD(+) route): step 1/1.</text>
</comment>
<evidence type="ECO:0000259" key="14">
    <source>
        <dbReference type="PROSITE" id="PS51384"/>
    </source>
</evidence>
<evidence type="ECO:0000256" key="2">
    <source>
        <dbReference type="ARBA" id="ARBA00022448"/>
    </source>
</evidence>
<feature type="domain" description="FAD-binding FR-type" evidence="14">
    <location>
        <begin position="3"/>
        <end position="100"/>
    </location>
</feature>
<dbReference type="GO" id="GO:0009055">
    <property type="term" value="F:electron transfer activity"/>
    <property type="evidence" value="ECO:0007669"/>
    <property type="project" value="UniProtKB-UniRule"/>
</dbReference>
<dbReference type="PROSITE" id="PS51384">
    <property type="entry name" value="FAD_FR"/>
    <property type="match status" value="1"/>
</dbReference>
<evidence type="ECO:0000256" key="9">
    <source>
        <dbReference type="ARBA" id="ARBA00023004"/>
    </source>
</evidence>
<dbReference type="InterPro" id="IPR017938">
    <property type="entry name" value="Riboflavin_synthase-like_b-brl"/>
</dbReference>
<evidence type="ECO:0000256" key="1">
    <source>
        <dbReference type="ARBA" id="ARBA00006422"/>
    </source>
</evidence>
<evidence type="ECO:0000256" key="3">
    <source>
        <dbReference type="ARBA" id="ARBA00022630"/>
    </source>
</evidence>
<organism evidence="15 16">
    <name type="scientific">Ruminococcus albus SY3</name>
    <dbReference type="NCBI Taxonomy" id="1341156"/>
    <lineage>
        <taxon>Bacteria</taxon>
        <taxon>Bacillati</taxon>
        <taxon>Bacillota</taxon>
        <taxon>Clostridia</taxon>
        <taxon>Eubacteriales</taxon>
        <taxon>Oscillospiraceae</taxon>
        <taxon>Ruminococcus</taxon>
    </lineage>
</organism>
<dbReference type="Gene3D" id="2.40.30.10">
    <property type="entry name" value="Translation factors"/>
    <property type="match status" value="1"/>
</dbReference>
<dbReference type="PANTHER" id="PTHR43513">
    <property type="entry name" value="DIHYDROOROTATE DEHYDROGENASE B (NAD(+)), ELECTRON TRANSFER SUBUNIT"/>
    <property type="match status" value="1"/>
</dbReference>
<dbReference type="EMBL" id="JEOB01000001">
    <property type="protein sequence ID" value="EXM40803.1"/>
    <property type="molecule type" value="Genomic_DNA"/>
</dbReference>
<reference evidence="15 16" key="1">
    <citation type="submission" date="2013-06" db="EMBL/GenBank/DDBJ databases">
        <title>Rumen cellulosomics: divergent fiber-degrading strategies revealed by comparative genome-wide analysis of six Ruminococcal strains.</title>
        <authorList>
            <person name="Dassa B."/>
            <person name="Borovok I."/>
            <person name="Lamed R."/>
            <person name="Flint H."/>
            <person name="Yeoman C.J."/>
            <person name="White B."/>
            <person name="Bayer E.A."/>
        </authorList>
    </citation>
    <scope>NUCLEOTIDE SEQUENCE [LARGE SCALE GENOMIC DNA]</scope>
    <source>
        <strain evidence="15 16">SY3</strain>
    </source>
</reference>
<name>A0A011W1T4_RUMAL</name>
<dbReference type="PIRSF" id="PIRSF006816">
    <property type="entry name" value="Cyc3_hyd_g"/>
    <property type="match status" value="1"/>
</dbReference>
<dbReference type="GO" id="GO:0046872">
    <property type="term" value="F:metal ion binding"/>
    <property type="evidence" value="ECO:0007669"/>
    <property type="project" value="UniProtKB-KW"/>
</dbReference>
<dbReference type="InterPro" id="IPR012165">
    <property type="entry name" value="Cyt_c3_hydrogenase_gsu"/>
</dbReference>
<dbReference type="PANTHER" id="PTHR43513:SF3">
    <property type="entry name" value="DIHYDROOROTATE DEHYDROGENASE B (NAD(+)), ELECTRON TRANSFER SUBUNIT-RELATED"/>
    <property type="match status" value="1"/>
</dbReference>